<reference evidence="3 4" key="1">
    <citation type="submission" date="2015-02" db="EMBL/GenBank/DDBJ databases">
        <title>Genome Sequencing of Rickettsiales.</title>
        <authorList>
            <person name="Daugherty S.C."/>
            <person name="Su Q."/>
            <person name="Abolude K."/>
            <person name="Beier-Sexton M."/>
            <person name="Carlyon J.A."/>
            <person name="Carter R."/>
            <person name="Day N.P."/>
            <person name="Dumler S.J."/>
            <person name="Dyachenko V."/>
            <person name="Godinez A."/>
            <person name="Kurtti T.J."/>
            <person name="Lichay M."/>
            <person name="Mullins K.E."/>
            <person name="Ott S."/>
            <person name="Pappas-Brown V."/>
            <person name="Paris D.H."/>
            <person name="Patel P."/>
            <person name="Richards A.L."/>
            <person name="Sadzewicz L."/>
            <person name="Sears K."/>
            <person name="Seidman D."/>
            <person name="Sengamalay N."/>
            <person name="Stenos J."/>
            <person name="Tallon L.J."/>
            <person name="Vincent G."/>
            <person name="Fraser C.M."/>
            <person name="Munderloh U."/>
            <person name="Dunning-Hotopp J.C."/>
        </authorList>
    </citation>
    <scope>NUCLEOTIDE SEQUENCE [LARGE SCALE GENOMIC DNA]</scope>
    <source>
        <strain evidence="3 4">Fuller</strain>
    </source>
</reference>
<evidence type="ECO:0000256" key="1">
    <source>
        <dbReference type="SAM" id="MobiDB-lite"/>
    </source>
</evidence>
<keyword evidence="2" id="KW-0812">Transmembrane</keyword>
<dbReference type="Proteomes" id="UP000033616">
    <property type="component" value="Unassembled WGS sequence"/>
</dbReference>
<dbReference type="SUPFAM" id="SSF74653">
    <property type="entry name" value="TolA/TonB C-terminal domain"/>
    <property type="match status" value="1"/>
</dbReference>
<organism evidence="3 4">
    <name type="scientific">Orientia chuto str. Dubai</name>
    <dbReference type="NCBI Taxonomy" id="1359168"/>
    <lineage>
        <taxon>Bacteria</taxon>
        <taxon>Pseudomonadati</taxon>
        <taxon>Pseudomonadota</taxon>
        <taxon>Alphaproteobacteria</taxon>
        <taxon>Rickettsiales</taxon>
        <taxon>Rickettsiaceae</taxon>
        <taxon>Rickettsieae</taxon>
        <taxon>Orientia</taxon>
    </lineage>
</organism>
<keyword evidence="2" id="KW-0472">Membrane</keyword>
<feature type="transmembrane region" description="Helical" evidence="2">
    <location>
        <begin position="7"/>
        <end position="29"/>
    </location>
</feature>
<dbReference type="AlphaFoldDB" id="A0A0F3MMD0"/>
<evidence type="ECO:0000313" key="4">
    <source>
        <dbReference type="Proteomes" id="UP000033616"/>
    </source>
</evidence>
<protein>
    <submittedName>
        <fullName evidence="3">Uncharacterized protein</fullName>
    </submittedName>
</protein>
<name>A0A0F3MMD0_9RICK</name>
<dbReference type="STRING" id="1359168.OCHUTO_0274"/>
<sequence>MKLSNRFYVFLLISFSCHLILSYVVILFASQQHKPNNKIINLELVQINKVSNKTTSNNKANKTTFQVKKNNLYKTNIKQPNIRSNSTNDSTVVSKKNTNSLPTVTPKVEEQTLKNNLIKQDSNTVSTIPSPVINNVTDTKSSSTEPKSSVTTTTNIKHSITQENNTNYNLSSTKTKITTQQHIAKNITNKQNASNIDSTNYTDAIKYQIQAHWNHTIGFIPGISTVLMINIALDGNIEKITDISCNCPDNNTTVCNLFVQNIKRAIWAASPFQELPKEEYNTWQQLVLEFSPEG</sequence>
<evidence type="ECO:0000256" key="2">
    <source>
        <dbReference type="SAM" id="Phobius"/>
    </source>
</evidence>
<evidence type="ECO:0000313" key="3">
    <source>
        <dbReference type="EMBL" id="KJV56900.1"/>
    </source>
</evidence>
<gene>
    <name evidence="3" type="ORF">OCHUTO_0274</name>
</gene>
<dbReference type="PROSITE" id="PS51257">
    <property type="entry name" value="PROKAR_LIPOPROTEIN"/>
    <property type="match status" value="1"/>
</dbReference>
<keyword evidence="2" id="KW-1133">Transmembrane helix</keyword>
<dbReference type="OrthoDB" id="7161229at2"/>
<proteinExistence type="predicted"/>
<keyword evidence="4" id="KW-1185">Reference proteome</keyword>
<feature type="region of interest" description="Disordered" evidence="1">
    <location>
        <begin position="78"/>
        <end position="102"/>
    </location>
</feature>
<dbReference type="PATRIC" id="fig|1359168.3.peg.1030"/>
<dbReference type="EMBL" id="LANP01000005">
    <property type="protein sequence ID" value="KJV56900.1"/>
    <property type="molecule type" value="Genomic_DNA"/>
</dbReference>
<dbReference type="RefSeq" id="WP_045797043.1">
    <property type="nucleotide sequence ID" value="NZ_LANP01000005.1"/>
</dbReference>
<comment type="caution">
    <text evidence="3">The sequence shown here is derived from an EMBL/GenBank/DDBJ whole genome shotgun (WGS) entry which is preliminary data.</text>
</comment>
<accession>A0A0F3MMD0</accession>
<dbReference type="Gene3D" id="3.30.1150.10">
    <property type="match status" value="1"/>
</dbReference>
<feature type="region of interest" description="Disordered" evidence="1">
    <location>
        <begin position="125"/>
        <end position="155"/>
    </location>
</feature>